<evidence type="ECO:0000313" key="3">
    <source>
        <dbReference type="EMBL" id="RGV18356.1"/>
    </source>
</evidence>
<gene>
    <name evidence="3" type="ORF">DWW24_20050</name>
    <name evidence="4" type="ORF">DXA53_00350</name>
    <name evidence="2" type="ORF">L0P03_00360</name>
</gene>
<evidence type="ECO:0000313" key="4">
    <source>
        <dbReference type="EMBL" id="RGY09785.1"/>
    </source>
</evidence>
<proteinExistence type="predicted"/>
<feature type="transmembrane region" description="Helical" evidence="1">
    <location>
        <begin position="7"/>
        <end position="28"/>
    </location>
</feature>
<dbReference type="EMBL" id="QRYW01000059">
    <property type="protein sequence ID" value="RGV18356.1"/>
    <property type="molecule type" value="Genomic_DNA"/>
</dbReference>
<sequence>MDSKKILNLVTIVMFVITVVLLGLFMFGGEVPNQPYTTPVYTSTLLNWAYILCGIAIIAAIIFPVIRLFTRPKQAMKSFIGLAGVVVVILIGYALADGTPIKLVGYTGPDNVPSMLIFSDTILYTMYFLFAAAILAILGTEIYRRMK</sequence>
<feature type="transmembrane region" description="Helical" evidence="1">
    <location>
        <begin position="48"/>
        <end position="66"/>
    </location>
</feature>
<dbReference type="AlphaFoldDB" id="A0A3D1UJP6"/>
<reference evidence="2" key="2">
    <citation type="submission" date="2022-01" db="EMBL/GenBank/DDBJ databases">
        <title>Collection of gut derived symbiotic bacterial strains cultured from healthy donors.</title>
        <authorList>
            <person name="Lin H."/>
            <person name="Kohout C."/>
            <person name="Waligurski E."/>
            <person name="Pamer E.G."/>
        </authorList>
    </citation>
    <scope>NUCLEOTIDE SEQUENCE</scope>
    <source>
        <strain evidence="2">DFI.1.149</strain>
    </source>
</reference>
<protein>
    <submittedName>
        <fullName evidence="3">Uncharacterized protein</fullName>
    </submittedName>
</protein>
<evidence type="ECO:0000313" key="5">
    <source>
        <dbReference type="Proteomes" id="UP000283426"/>
    </source>
</evidence>
<accession>A0A3D1UJP6</accession>
<dbReference type="RefSeq" id="WP_013612993.1">
    <property type="nucleotide sequence ID" value="NZ_JABWDG010000031.1"/>
</dbReference>
<evidence type="ECO:0000256" key="1">
    <source>
        <dbReference type="SAM" id="Phobius"/>
    </source>
</evidence>
<organism evidence="3 5">
    <name type="scientific">Odoribacter splanchnicus</name>
    <dbReference type="NCBI Taxonomy" id="28118"/>
    <lineage>
        <taxon>Bacteria</taxon>
        <taxon>Pseudomonadati</taxon>
        <taxon>Bacteroidota</taxon>
        <taxon>Bacteroidia</taxon>
        <taxon>Bacteroidales</taxon>
        <taxon>Odoribacteraceae</taxon>
        <taxon>Odoribacter</taxon>
    </lineage>
</organism>
<feature type="transmembrane region" description="Helical" evidence="1">
    <location>
        <begin position="78"/>
        <end position="96"/>
    </location>
</feature>
<dbReference type="OMA" id="RKISSWT"/>
<reference evidence="5 6" key="1">
    <citation type="submission" date="2018-08" db="EMBL/GenBank/DDBJ databases">
        <title>A genome reference for cultivated species of the human gut microbiota.</title>
        <authorList>
            <person name="Zou Y."/>
            <person name="Xue W."/>
            <person name="Luo G."/>
        </authorList>
    </citation>
    <scope>NUCLEOTIDE SEQUENCE [LARGE SCALE GENOMIC DNA]</scope>
    <source>
        <strain evidence="3 5">AF14-6AC</strain>
        <strain evidence="4 6">OF03-11</strain>
    </source>
</reference>
<dbReference type="Proteomes" id="UP000283426">
    <property type="component" value="Unassembled WGS sequence"/>
</dbReference>
<comment type="caution">
    <text evidence="3">The sequence shown here is derived from an EMBL/GenBank/DDBJ whole genome shotgun (WGS) entry which is preliminary data.</text>
</comment>
<dbReference type="EMBL" id="QSCO01000001">
    <property type="protein sequence ID" value="RGY09785.1"/>
    <property type="molecule type" value="Genomic_DNA"/>
</dbReference>
<keyword evidence="1" id="KW-1133">Transmembrane helix</keyword>
<evidence type="ECO:0000313" key="2">
    <source>
        <dbReference type="EMBL" id="MCG4958311.1"/>
    </source>
</evidence>
<dbReference type="Proteomes" id="UP001199750">
    <property type="component" value="Unassembled WGS sequence"/>
</dbReference>
<keyword evidence="1" id="KW-0812">Transmembrane</keyword>
<feature type="transmembrane region" description="Helical" evidence="1">
    <location>
        <begin position="116"/>
        <end position="138"/>
    </location>
</feature>
<dbReference type="GeneID" id="61276046"/>
<keyword evidence="1" id="KW-0472">Membrane</keyword>
<dbReference type="Proteomes" id="UP000284434">
    <property type="component" value="Unassembled WGS sequence"/>
</dbReference>
<dbReference type="EMBL" id="JAKNDN010000001">
    <property type="protein sequence ID" value="MCG4958311.1"/>
    <property type="molecule type" value="Genomic_DNA"/>
</dbReference>
<evidence type="ECO:0000313" key="6">
    <source>
        <dbReference type="Proteomes" id="UP000284434"/>
    </source>
</evidence>
<name>A0A3D1UJP6_9BACT</name>